<gene>
    <name evidence="1" type="ORF">FMOSSE_LOCUS14865</name>
</gene>
<evidence type="ECO:0000313" key="2">
    <source>
        <dbReference type="Proteomes" id="UP000789375"/>
    </source>
</evidence>
<dbReference type="EMBL" id="CAJVPP010012915">
    <property type="protein sequence ID" value="CAG8719225.1"/>
    <property type="molecule type" value="Genomic_DNA"/>
</dbReference>
<dbReference type="Proteomes" id="UP000789375">
    <property type="component" value="Unassembled WGS sequence"/>
</dbReference>
<sequence length="58" mass="6774">AEKSSLVYYLKECELNNKLDMPFHRMFKYYGRALKETNATTAEQMCKVAEYCIIDAIS</sequence>
<feature type="non-terminal residue" evidence="1">
    <location>
        <position position="1"/>
    </location>
</feature>
<keyword evidence="2" id="KW-1185">Reference proteome</keyword>
<proteinExistence type="predicted"/>
<organism evidence="1 2">
    <name type="scientific">Funneliformis mosseae</name>
    <name type="common">Endomycorrhizal fungus</name>
    <name type="synonym">Glomus mosseae</name>
    <dbReference type="NCBI Taxonomy" id="27381"/>
    <lineage>
        <taxon>Eukaryota</taxon>
        <taxon>Fungi</taxon>
        <taxon>Fungi incertae sedis</taxon>
        <taxon>Mucoromycota</taxon>
        <taxon>Glomeromycotina</taxon>
        <taxon>Glomeromycetes</taxon>
        <taxon>Glomerales</taxon>
        <taxon>Glomeraceae</taxon>
        <taxon>Funneliformis</taxon>
    </lineage>
</organism>
<dbReference type="AlphaFoldDB" id="A0A9N9NB94"/>
<name>A0A9N9NB94_FUNMO</name>
<protein>
    <submittedName>
        <fullName evidence="1">1531_t:CDS:1</fullName>
    </submittedName>
</protein>
<comment type="caution">
    <text evidence="1">The sequence shown here is derived from an EMBL/GenBank/DDBJ whole genome shotgun (WGS) entry which is preliminary data.</text>
</comment>
<accession>A0A9N9NB94</accession>
<reference evidence="1" key="1">
    <citation type="submission" date="2021-06" db="EMBL/GenBank/DDBJ databases">
        <authorList>
            <person name="Kallberg Y."/>
            <person name="Tangrot J."/>
            <person name="Rosling A."/>
        </authorList>
    </citation>
    <scope>NUCLEOTIDE SEQUENCE</scope>
    <source>
        <strain evidence="1">87-6 pot B 2015</strain>
    </source>
</reference>
<feature type="non-terminal residue" evidence="1">
    <location>
        <position position="58"/>
    </location>
</feature>
<evidence type="ECO:0000313" key="1">
    <source>
        <dbReference type="EMBL" id="CAG8719225.1"/>
    </source>
</evidence>